<evidence type="ECO:0000256" key="2">
    <source>
        <dbReference type="ARBA" id="ARBA00022692"/>
    </source>
</evidence>
<gene>
    <name evidence="7" type="ORF">H6G24_02110</name>
</gene>
<evidence type="ECO:0000259" key="5">
    <source>
        <dbReference type="Pfam" id="PF03865"/>
    </source>
</evidence>
<dbReference type="Gene3D" id="2.40.160.50">
    <property type="entry name" value="membrane protein fhac: a member of the omp85/tpsb transporter family"/>
    <property type="match status" value="1"/>
</dbReference>
<accession>A0ABR8A488</accession>
<feature type="region of interest" description="Disordered" evidence="4">
    <location>
        <begin position="78"/>
        <end position="142"/>
    </location>
</feature>
<keyword evidence="3" id="KW-0998">Cell outer membrane</keyword>
<comment type="caution">
    <text evidence="7">The sequence shown here is derived from an EMBL/GenBank/DDBJ whole genome shotgun (WGS) entry which is preliminary data.</text>
</comment>
<evidence type="ECO:0000313" key="8">
    <source>
        <dbReference type="Proteomes" id="UP000658514"/>
    </source>
</evidence>
<keyword evidence="8" id="KW-1185">Reference proteome</keyword>
<dbReference type="InterPro" id="IPR011049">
    <property type="entry name" value="Serralysin-like_metalloprot_C"/>
</dbReference>
<dbReference type="EMBL" id="JACJQH010000002">
    <property type="protein sequence ID" value="MBD2194290.1"/>
    <property type="molecule type" value="Genomic_DNA"/>
</dbReference>
<feature type="domain" description="Haemolysin activator HlyB C-terminal" evidence="5">
    <location>
        <begin position="290"/>
        <end position="607"/>
    </location>
</feature>
<reference evidence="7 8" key="1">
    <citation type="journal article" date="2020" name="ISME J.">
        <title>Comparative genomics reveals insights into cyanobacterial evolution and habitat adaptation.</title>
        <authorList>
            <person name="Chen M.Y."/>
            <person name="Teng W.K."/>
            <person name="Zhao L."/>
            <person name="Hu C.X."/>
            <person name="Zhou Y.K."/>
            <person name="Han B.P."/>
            <person name="Song L.R."/>
            <person name="Shu W.S."/>
        </authorList>
    </citation>
    <scope>NUCLEOTIDE SEQUENCE [LARGE SCALE GENOMIC DNA]</scope>
    <source>
        <strain evidence="7 8">FACHB-288</strain>
    </source>
</reference>
<evidence type="ECO:0000256" key="4">
    <source>
        <dbReference type="SAM" id="MobiDB-lite"/>
    </source>
</evidence>
<dbReference type="InterPro" id="IPR005565">
    <property type="entry name" value="Hemolysn_activator_HlyB_C"/>
</dbReference>
<name>A0ABR8A488_9CYAN</name>
<dbReference type="InterPro" id="IPR051544">
    <property type="entry name" value="TPS_OM_transporter"/>
</dbReference>
<proteinExistence type="predicted"/>
<dbReference type="PANTHER" id="PTHR34597:SF1">
    <property type="entry name" value="HEME_HEMOPEXIN TRANSPORTER PROTEIN HUXB"/>
    <property type="match status" value="1"/>
</dbReference>
<keyword evidence="1" id="KW-1134">Transmembrane beta strand</keyword>
<organism evidence="7 8">
    <name type="scientific">Calothrix parietina FACHB-288</name>
    <dbReference type="NCBI Taxonomy" id="2692896"/>
    <lineage>
        <taxon>Bacteria</taxon>
        <taxon>Bacillati</taxon>
        <taxon>Cyanobacteriota</taxon>
        <taxon>Cyanophyceae</taxon>
        <taxon>Nostocales</taxon>
        <taxon>Calotrichaceae</taxon>
        <taxon>Calothrix</taxon>
    </lineage>
</organism>
<dbReference type="SUPFAM" id="SSF101967">
    <property type="entry name" value="Adhesin YadA, collagen-binding domain"/>
    <property type="match status" value="1"/>
</dbReference>
<keyword evidence="2" id="KW-0812">Transmembrane</keyword>
<dbReference type="PANTHER" id="PTHR34597">
    <property type="entry name" value="SLR1661 PROTEIN"/>
    <property type="match status" value="1"/>
</dbReference>
<evidence type="ECO:0000256" key="1">
    <source>
        <dbReference type="ARBA" id="ARBA00022452"/>
    </source>
</evidence>
<keyword evidence="1" id="KW-0472">Membrane</keyword>
<dbReference type="InterPro" id="IPR013686">
    <property type="entry name" value="Polypept-transport_assoc_ShlB"/>
</dbReference>
<sequence length="651" mass="71724">MGITGLKATASEISSQQSIVNSQQSIVNSQQSIATNPNSIATNLNSIATNLNSIATNLNSIATNLNSIATNPNSIATNPNSIATSQQSTVNSQPSTVNRQPSTVNRQPSTVNRQQSTVNRQPSTVNRQPSTVNHQQYSQTNPTAPVIPERINARTIKVIGSTVFTEQQLNQVVQPFAGRELTIEELRQAADAITQLYLNNNYINSRAIPETIQPGNTDGVVVIRVIEGRVADIDIQGNKRLNSGYIRDRIRLGAGIPLNTIKLEEQLRLLRLDPLFTNVEASLRPTGKVGESILIVRVEEANPIISNLSIDNYSPPSIGSERFGIELGHRNLTGNGDELAGTWYHTLTGGSDVFDFRYQIPVNAMNGKISLRYATNSNEITQPPFDNLGIKADLDVYEINFRQPIMRSPREEFALSFGFTHQNGQTFLFDRLPTPFGIGPDINGVSRTSVFKFSQDYVNRDPQGAWYLQSQFSLGTGLLDATINANPTPDARFFSWLGLVQRVQQLNQDHLLVIQGEIQLTPDSLLPSQQFVIGGGRSVRGYRQNARSGDNGFRFAIEDRITVERNQAGLSTIELAPFLDLGAVWNQADNPNKLPNQTFLASAGLGLLWNQALGIDKLTMRLDYGIPFVNLSDRGNNAQDDGFYFSIRYQP</sequence>
<evidence type="ECO:0000259" key="6">
    <source>
        <dbReference type="Pfam" id="PF08479"/>
    </source>
</evidence>
<protein>
    <submittedName>
        <fullName evidence="7">BamA/TamA family outer membrane protein</fullName>
    </submittedName>
</protein>
<dbReference type="Proteomes" id="UP000658514">
    <property type="component" value="Unassembled WGS sequence"/>
</dbReference>
<evidence type="ECO:0000313" key="7">
    <source>
        <dbReference type="EMBL" id="MBD2194290.1"/>
    </source>
</evidence>
<dbReference type="Pfam" id="PF08479">
    <property type="entry name" value="POTRA_2"/>
    <property type="match status" value="1"/>
</dbReference>
<dbReference type="Gene3D" id="2.150.10.10">
    <property type="entry name" value="Serralysin-like metalloprotease, C-terminal"/>
    <property type="match status" value="1"/>
</dbReference>
<dbReference type="Gene3D" id="3.10.20.310">
    <property type="entry name" value="membrane protein fhac"/>
    <property type="match status" value="1"/>
</dbReference>
<evidence type="ECO:0000256" key="3">
    <source>
        <dbReference type="ARBA" id="ARBA00023237"/>
    </source>
</evidence>
<dbReference type="Pfam" id="PF03865">
    <property type="entry name" value="ShlB"/>
    <property type="match status" value="1"/>
</dbReference>
<feature type="domain" description="Polypeptide-transport-associated ShlB-type" evidence="6">
    <location>
        <begin position="154"/>
        <end position="228"/>
    </location>
</feature>